<dbReference type="OrthoDB" id="9768467at2"/>
<proteinExistence type="predicted"/>
<evidence type="ECO:0000259" key="1">
    <source>
        <dbReference type="Pfam" id="PF13173"/>
    </source>
</evidence>
<comment type="caution">
    <text evidence="3">The sequence shown here is derived from an EMBL/GenBank/DDBJ whole genome shotgun (WGS) entry which is preliminary data.</text>
</comment>
<dbReference type="InterPro" id="IPR025420">
    <property type="entry name" value="DUF4143"/>
</dbReference>
<evidence type="ECO:0000313" key="3">
    <source>
        <dbReference type="EMBL" id="OAA30197.1"/>
    </source>
</evidence>
<dbReference type="SUPFAM" id="SSF52540">
    <property type="entry name" value="P-loop containing nucleoside triphosphate hydrolases"/>
    <property type="match status" value="1"/>
</dbReference>
<dbReference type="Proteomes" id="UP000077339">
    <property type="component" value="Unassembled WGS sequence"/>
</dbReference>
<protein>
    <submittedName>
        <fullName evidence="3">ATPase AAA</fullName>
    </submittedName>
</protein>
<sequence length="403" mass="45890">MISLDVYFEIQDRLLKAVPTEFRRYLYTTINWDARMIGLTGFRGIGKTTLLLQWLANESKGSSEYLYISADNPLVLKDGLYNIGDTFFKYGGKLLVVDEAHRYPGWSSELKALYDAFPNKKIIFTGSSTMEILRGKADLSRRAVIYNLNILSFREYLQIRTGDRIESVKLDELLINHRKISASLLHYEPLKFFSEYLQQGAYPYFVEGDYYNKVLNTLDKVIYDDIMGVSGIKPEGAATIKRLIAFLTTSTVPKISAEKLCNALGITKPTLYNYLDLMEHVRLITRVPPEKIGHKFLRSGAKVFLSNPNIYYALSRPIWSLEANTGTIREAFFASQFFSYSIAVPDVGDFSIRFNGKRIVFEIGGPGKTLQQIKNEKNAFVLKDGIESGYSQVIPLYLIGMMY</sequence>
<dbReference type="STRING" id="1453497.AT15_00385"/>
<accession>A0A176K131</accession>
<reference evidence="3 4" key="1">
    <citation type="submission" date="2014-02" db="EMBL/GenBank/DDBJ databases">
        <title>Kosmotoga genome sequencing.</title>
        <authorList>
            <person name="Pollo S.M."/>
            <person name="Charchuk R."/>
            <person name="Nesbo C.L."/>
        </authorList>
    </citation>
    <scope>NUCLEOTIDE SEQUENCE [LARGE SCALE GENOMIC DNA]</scope>
    <source>
        <strain evidence="3 4">S304</strain>
    </source>
</reference>
<keyword evidence="4" id="KW-1185">Reference proteome</keyword>
<feature type="domain" description="AAA" evidence="1">
    <location>
        <begin position="35"/>
        <end position="157"/>
    </location>
</feature>
<dbReference type="InterPro" id="IPR041682">
    <property type="entry name" value="AAA_14"/>
</dbReference>
<name>A0A176K131_9BACT</name>
<organism evidence="3 4">
    <name type="scientific">Kosmotoga arenicorallina S304</name>
    <dbReference type="NCBI Taxonomy" id="1453497"/>
    <lineage>
        <taxon>Bacteria</taxon>
        <taxon>Thermotogati</taxon>
        <taxon>Thermotogota</taxon>
        <taxon>Thermotogae</taxon>
        <taxon>Kosmotogales</taxon>
        <taxon>Kosmotogaceae</taxon>
        <taxon>Kosmotoga</taxon>
    </lineage>
</organism>
<dbReference type="PATRIC" id="fig|1453497.3.peg.85"/>
<dbReference type="Pfam" id="PF13173">
    <property type="entry name" value="AAA_14"/>
    <property type="match status" value="1"/>
</dbReference>
<gene>
    <name evidence="3" type="ORF">AT15_00385</name>
</gene>
<dbReference type="AlphaFoldDB" id="A0A176K131"/>
<dbReference type="PANTHER" id="PTHR42990">
    <property type="entry name" value="ATPASE"/>
    <property type="match status" value="1"/>
</dbReference>
<dbReference type="Pfam" id="PF13635">
    <property type="entry name" value="DUF4143"/>
    <property type="match status" value="1"/>
</dbReference>
<dbReference type="EMBL" id="JFHK01000013">
    <property type="protein sequence ID" value="OAA30197.1"/>
    <property type="molecule type" value="Genomic_DNA"/>
</dbReference>
<dbReference type="PANTHER" id="PTHR42990:SF1">
    <property type="entry name" value="AAA+ ATPASE DOMAIN-CONTAINING PROTEIN"/>
    <property type="match status" value="1"/>
</dbReference>
<dbReference type="RefSeq" id="WP_012744589.1">
    <property type="nucleotide sequence ID" value="NZ_JFHK01000013.1"/>
</dbReference>
<evidence type="ECO:0000259" key="2">
    <source>
        <dbReference type="Pfam" id="PF13635"/>
    </source>
</evidence>
<dbReference type="InterPro" id="IPR027417">
    <property type="entry name" value="P-loop_NTPase"/>
</dbReference>
<feature type="domain" description="DUF4143" evidence="2">
    <location>
        <begin position="236"/>
        <end position="341"/>
    </location>
</feature>
<evidence type="ECO:0000313" key="4">
    <source>
        <dbReference type="Proteomes" id="UP000077339"/>
    </source>
</evidence>